<gene>
    <name evidence="1" type="ORF">L6452_35677</name>
</gene>
<comment type="caution">
    <text evidence="1">The sequence shown here is derived from an EMBL/GenBank/DDBJ whole genome shotgun (WGS) entry which is preliminary data.</text>
</comment>
<accession>A0ACB8Y748</accession>
<reference evidence="2" key="1">
    <citation type="journal article" date="2022" name="Mol. Ecol. Resour.">
        <title>The genomes of chicory, endive, great burdock and yacon provide insights into Asteraceae palaeo-polyploidization history and plant inulin production.</title>
        <authorList>
            <person name="Fan W."/>
            <person name="Wang S."/>
            <person name="Wang H."/>
            <person name="Wang A."/>
            <person name="Jiang F."/>
            <person name="Liu H."/>
            <person name="Zhao H."/>
            <person name="Xu D."/>
            <person name="Zhang Y."/>
        </authorList>
    </citation>
    <scope>NUCLEOTIDE SEQUENCE [LARGE SCALE GENOMIC DNA]</scope>
    <source>
        <strain evidence="2">cv. Niubang</strain>
    </source>
</reference>
<dbReference type="Proteomes" id="UP001055879">
    <property type="component" value="Linkage Group LG13"/>
</dbReference>
<evidence type="ECO:0000313" key="2">
    <source>
        <dbReference type="Proteomes" id="UP001055879"/>
    </source>
</evidence>
<keyword evidence="2" id="KW-1185">Reference proteome</keyword>
<sequence>MMFKRRLLLLVFFLFLWCLWQVNIKILFECIMWDMLMEALVTLILLFLVVRLTNLFLQVKSNFRSPLKFPFYITQVRT</sequence>
<evidence type="ECO:0000313" key="1">
    <source>
        <dbReference type="EMBL" id="KAI3680898.1"/>
    </source>
</evidence>
<organism evidence="1 2">
    <name type="scientific">Arctium lappa</name>
    <name type="common">Greater burdock</name>
    <name type="synonym">Lappa major</name>
    <dbReference type="NCBI Taxonomy" id="4217"/>
    <lineage>
        <taxon>Eukaryota</taxon>
        <taxon>Viridiplantae</taxon>
        <taxon>Streptophyta</taxon>
        <taxon>Embryophyta</taxon>
        <taxon>Tracheophyta</taxon>
        <taxon>Spermatophyta</taxon>
        <taxon>Magnoliopsida</taxon>
        <taxon>eudicotyledons</taxon>
        <taxon>Gunneridae</taxon>
        <taxon>Pentapetalae</taxon>
        <taxon>asterids</taxon>
        <taxon>campanulids</taxon>
        <taxon>Asterales</taxon>
        <taxon>Asteraceae</taxon>
        <taxon>Carduoideae</taxon>
        <taxon>Cardueae</taxon>
        <taxon>Arctiinae</taxon>
        <taxon>Arctium</taxon>
    </lineage>
</organism>
<protein>
    <submittedName>
        <fullName evidence="1">Uncharacterized protein</fullName>
    </submittedName>
</protein>
<name>A0ACB8Y748_ARCLA</name>
<proteinExistence type="predicted"/>
<reference evidence="1 2" key="2">
    <citation type="journal article" date="2022" name="Mol. Ecol. Resour.">
        <title>The genomes of chicory, endive, great burdock and yacon provide insights into Asteraceae paleo-polyploidization history and plant inulin production.</title>
        <authorList>
            <person name="Fan W."/>
            <person name="Wang S."/>
            <person name="Wang H."/>
            <person name="Wang A."/>
            <person name="Jiang F."/>
            <person name="Liu H."/>
            <person name="Zhao H."/>
            <person name="Xu D."/>
            <person name="Zhang Y."/>
        </authorList>
    </citation>
    <scope>NUCLEOTIDE SEQUENCE [LARGE SCALE GENOMIC DNA]</scope>
    <source>
        <strain evidence="2">cv. Niubang</strain>
    </source>
</reference>
<dbReference type="EMBL" id="CM042059">
    <property type="protein sequence ID" value="KAI3680898.1"/>
    <property type="molecule type" value="Genomic_DNA"/>
</dbReference>